<gene>
    <name evidence="2" type="ORF">ANSO36C_40310</name>
</gene>
<reference evidence="2" key="1">
    <citation type="submission" date="2022-04" db="EMBL/GenBank/DDBJ databases">
        <title>Complete genome sequence of a cyanobacterium, Nostoc sp. SO-36, isolated in Antarctica.</title>
        <authorList>
            <person name="Kanesaki Y."/>
            <person name="Effendi D."/>
            <person name="Sakamoto T."/>
            <person name="Ohtani S."/>
            <person name="Awai K."/>
        </authorList>
    </citation>
    <scope>NUCLEOTIDE SEQUENCE</scope>
    <source>
        <strain evidence="2">SO-36</strain>
    </source>
</reference>
<evidence type="ECO:0000313" key="2">
    <source>
        <dbReference type="EMBL" id="BDI18229.1"/>
    </source>
</evidence>
<evidence type="ECO:0000259" key="1">
    <source>
        <dbReference type="Pfam" id="PF01939"/>
    </source>
</evidence>
<protein>
    <recommendedName>
        <fullName evidence="1">Endonuclease NucS C-terminal domain-containing protein</fullName>
    </recommendedName>
</protein>
<dbReference type="InterPro" id="IPR011856">
    <property type="entry name" value="tRNA_endonuc-like_dom_sf"/>
</dbReference>
<sequence>MQKNVALRKTDQGWKFIDESELETFVWDNLEEIFELKPLTRQLSIKGEVCDILAIGKNNQLVIIELKNTEDRYVINQLTRYYDNLLEEQPLKTNINYDEEIRLLAICPSFHRHNLIDKKHSRLNFDLLNFLIVYENDEFYFHLSHIHNKSETKTIKINYQEVTALPAIMQYSFSYCLSPNIAFSFEDVPHSCRKCCNLQNQENDNIPEPPRLLLDWLGSLTNTEIENLTRIRHQILSFDHRLEELIVNKSIIYASKYGKDKMRQCAELCFDRKSKKILLFLWLVIPSRQNKTIARMQIDPTEEYLTYRRYAPVKEGSIFWEKFFNHIYYSVPENKGSFLKQGIFVDDIKFLVDKALQIWLERIN</sequence>
<name>A0ABN6Q8M8_NOSCO</name>
<dbReference type="Pfam" id="PF01939">
    <property type="entry name" value="NucS_C"/>
    <property type="match status" value="1"/>
</dbReference>
<organism evidence="2 3">
    <name type="scientific">Nostoc cf. commune SO-36</name>
    <dbReference type="NCBI Taxonomy" id="449208"/>
    <lineage>
        <taxon>Bacteria</taxon>
        <taxon>Bacillati</taxon>
        <taxon>Cyanobacteriota</taxon>
        <taxon>Cyanophyceae</taxon>
        <taxon>Nostocales</taxon>
        <taxon>Nostocaceae</taxon>
        <taxon>Nostoc</taxon>
    </lineage>
</organism>
<dbReference type="Gene3D" id="3.40.1350.10">
    <property type="match status" value="1"/>
</dbReference>
<dbReference type="InterPro" id="IPR048301">
    <property type="entry name" value="NucS_C"/>
</dbReference>
<accession>A0ABN6Q8M8</accession>
<proteinExistence type="predicted"/>
<evidence type="ECO:0000313" key="3">
    <source>
        <dbReference type="Proteomes" id="UP001055453"/>
    </source>
</evidence>
<feature type="domain" description="Endonuclease NucS C-terminal" evidence="1">
    <location>
        <begin position="19"/>
        <end position="89"/>
    </location>
</feature>
<dbReference type="RefSeq" id="WP_251955911.1">
    <property type="nucleotide sequence ID" value="NZ_AP025732.1"/>
</dbReference>
<dbReference type="Proteomes" id="UP001055453">
    <property type="component" value="Chromosome"/>
</dbReference>
<keyword evidence="3" id="KW-1185">Reference proteome</keyword>
<dbReference type="EMBL" id="AP025732">
    <property type="protein sequence ID" value="BDI18229.1"/>
    <property type="molecule type" value="Genomic_DNA"/>
</dbReference>